<protein>
    <submittedName>
        <fullName evidence="1">Uncharacterized protein</fullName>
    </submittedName>
</protein>
<keyword evidence="2" id="KW-1185">Reference proteome</keyword>
<sequence length="64" mass="7247">MAPPQLDSYRTRQSAATWRCTVLRYDTAPFQVTTPRRGDVAKHAPLLIEPRLSLLSPPSRCCHI</sequence>
<evidence type="ECO:0000313" key="2">
    <source>
        <dbReference type="Proteomes" id="UP001064048"/>
    </source>
</evidence>
<name>A0ACC0JK07_CHOFU</name>
<comment type="caution">
    <text evidence="1">The sequence shown here is derived from an EMBL/GenBank/DDBJ whole genome shotgun (WGS) entry which is preliminary data.</text>
</comment>
<evidence type="ECO:0000313" key="1">
    <source>
        <dbReference type="EMBL" id="KAI8424475.1"/>
    </source>
</evidence>
<organism evidence="1 2">
    <name type="scientific">Choristoneura fumiferana</name>
    <name type="common">Spruce budworm moth</name>
    <name type="synonym">Archips fumiferana</name>
    <dbReference type="NCBI Taxonomy" id="7141"/>
    <lineage>
        <taxon>Eukaryota</taxon>
        <taxon>Metazoa</taxon>
        <taxon>Ecdysozoa</taxon>
        <taxon>Arthropoda</taxon>
        <taxon>Hexapoda</taxon>
        <taxon>Insecta</taxon>
        <taxon>Pterygota</taxon>
        <taxon>Neoptera</taxon>
        <taxon>Endopterygota</taxon>
        <taxon>Lepidoptera</taxon>
        <taxon>Glossata</taxon>
        <taxon>Ditrysia</taxon>
        <taxon>Tortricoidea</taxon>
        <taxon>Tortricidae</taxon>
        <taxon>Tortricinae</taxon>
        <taxon>Choristoneura</taxon>
    </lineage>
</organism>
<accession>A0ACC0JK07</accession>
<dbReference type="EMBL" id="CM046104">
    <property type="protein sequence ID" value="KAI8424475.1"/>
    <property type="molecule type" value="Genomic_DNA"/>
</dbReference>
<gene>
    <name evidence="1" type="ORF">MSG28_002947</name>
</gene>
<dbReference type="Proteomes" id="UP001064048">
    <property type="component" value="Chromosome 4"/>
</dbReference>
<reference evidence="1 2" key="1">
    <citation type="journal article" date="2022" name="Genome Biol. Evol.">
        <title>The Spruce Budworm Genome: Reconstructing the Evolutionary History of Antifreeze Proteins.</title>
        <authorList>
            <person name="Beliveau C."/>
            <person name="Gagne P."/>
            <person name="Picq S."/>
            <person name="Vernygora O."/>
            <person name="Keeling C.I."/>
            <person name="Pinkney K."/>
            <person name="Doucet D."/>
            <person name="Wen F."/>
            <person name="Johnston J.S."/>
            <person name="Maaroufi H."/>
            <person name="Boyle B."/>
            <person name="Laroche J."/>
            <person name="Dewar K."/>
            <person name="Juretic N."/>
            <person name="Blackburn G."/>
            <person name="Nisole A."/>
            <person name="Brunet B."/>
            <person name="Brandao M."/>
            <person name="Lumley L."/>
            <person name="Duan J."/>
            <person name="Quan G."/>
            <person name="Lucarotti C.J."/>
            <person name="Roe A.D."/>
            <person name="Sperling F.A.H."/>
            <person name="Levesque R.C."/>
            <person name="Cusson M."/>
        </authorList>
    </citation>
    <scope>NUCLEOTIDE SEQUENCE [LARGE SCALE GENOMIC DNA]</scope>
    <source>
        <strain evidence="1">Glfc:IPQL:Cfum</strain>
    </source>
</reference>
<proteinExistence type="predicted"/>